<keyword evidence="2" id="KW-1185">Reference proteome</keyword>
<reference evidence="1 2" key="1">
    <citation type="submission" date="2020-02" db="EMBL/GenBank/DDBJ databases">
        <title>Draft genome sequence of Haematococcus lacustris strain NIES-144.</title>
        <authorList>
            <person name="Morimoto D."/>
            <person name="Nakagawa S."/>
            <person name="Yoshida T."/>
            <person name="Sawayama S."/>
        </authorList>
    </citation>
    <scope>NUCLEOTIDE SEQUENCE [LARGE SCALE GENOMIC DNA]</scope>
    <source>
        <strain evidence="1 2">NIES-144</strain>
    </source>
</reference>
<comment type="caution">
    <text evidence="1">The sequence shown here is derived from an EMBL/GenBank/DDBJ whole genome shotgun (WGS) entry which is preliminary data.</text>
</comment>
<gene>
    <name evidence="1" type="ORF">HaLaN_02381</name>
</gene>
<dbReference type="AlphaFoldDB" id="A0A699YX23"/>
<evidence type="ECO:0000313" key="2">
    <source>
        <dbReference type="Proteomes" id="UP000485058"/>
    </source>
</evidence>
<dbReference type="EMBL" id="BLLF01000102">
    <property type="protein sequence ID" value="GFH07562.1"/>
    <property type="molecule type" value="Genomic_DNA"/>
</dbReference>
<proteinExistence type="predicted"/>
<sequence>MIHALLQQVVRRLLWLALLRFRPNVDHYRAKCSHRAVVGVLRWLPGSAVGSTVESVGQRVKEFVGETIETLKTGVNNAGQTGVREKL</sequence>
<dbReference type="Proteomes" id="UP000485058">
    <property type="component" value="Unassembled WGS sequence"/>
</dbReference>
<protein>
    <submittedName>
        <fullName evidence="1">Uncharacterized protein</fullName>
    </submittedName>
</protein>
<accession>A0A699YX23</accession>
<evidence type="ECO:0000313" key="1">
    <source>
        <dbReference type="EMBL" id="GFH07562.1"/>
    </source>
</evidence>
<name>A0A699YX23_HAELA</name>
<organism evidence="1 2">
    <name type="scientific">Haematococcus lacustris</name>
    <name type="common">Green alga</name>
    <name type="synonym">Haematococcus pluvialis</name>
    <dbReference type="NCBI Taxonomy" id="44745"/>
    <lineage>
        <taxon>Eukaryota</taxon>
        <taxon>Viridiplantae</taxon>
        <taxon>Chlorophyta</taxon>
        <taxon>core chlorophytes</taxon>
        <taxon>Chlorophyceae</taxon>
        <taxon>CS clade</taxon>
        <taxon>Chlamydomonadales</taxon>
        <taxon>Haematococcaceae</taxon>
        <taxon>Haematococcus</taxon>
    </lineage>
</organism>